<proteinExistence type="predicted"/>
<keyword evidence="3" id="KW-0732">Signal</keyword>
<organism evidence="5 6">
    <name type="scientific">Canariomyces notabilis</name>
    <dbReference type="NCBI Taxonomy" id="2074819"/>
    <lineage>
        <taxon>Eukaryota</taxon>
        <taxon>Fungi</taxon>
        <taxon>Dikarya</taxon>
        <taxon>Ascomycota</taxon>
        <taxon>Pezizomycotina</taxon>
        <taxon>Sordariomycetes</taxon>
        <taxon>Sordariomycetidae</taxon>
        <taxon>Sordariales</taxon>
        <taxon>Chaetomiaceae</taxon>
        <taxon>Canariomyces</taxon>
    </lineage>
</organism>
<feature type="region of interest" description="Disordered" evidence="1">
    <location>
        <begin position="221"/>
        <end position="271"/>
    </location>
</feature>
<sequence length="395" mass="42281">MRLVASLTAAALSGLALGASRQSADVYILQASPQSSPDVPSLPKEVARHIFLQRTSRQRYGSDLRDIPDSVDPKTVVEHIARFGKRPTPLFADSSRTDASQLVVLLEGSTAEQSARLEKELGQHAAFTISDPPSATANSHLMAVLQRLGVASQQQCDISDVINPFDDSCWTGPSAVVKYDLRTSPKTLDTLLDNIPRLNRIVTNGDLEVLLVLLPESSRSSKLNQWSGSSSSSSSNPSVSDLRRRRDAETVISDDTVGNTRPSHAPPVATAATRKAKAIPQCFNSFDNCMSRTANCSGHGECVNKYGSGSSTSCYACACQASVVKPADEQRNRGEKTVHWGGNMCQKEDVSVPFWLITGFTVTIVGAVTFAIGMLFSVGEEKLPGVIGAGVSRSK</sequence>
<gene>
    <name evidence="5" type="ORF">N656DRAFT_723140</name>
</gene>
<feature type="transmembrane region" description="Helical" evidence="2">
    <location>
        <begin position="354"/>
        <end position="376"/>
    </location>
</feature>
<dbReference type="GeneID" id="89936640"/>
<dbReference type="PANTHER" id="PTHR36853:SF1">
    <property type="entry name" value="DUF3844 DOMAIN-CONTAINING PROTEIN"/>
    <property type="match status" value="1"/>
</dbReference>
<feature type="compositionally biased region" description="Low complexity" evidence="1">
    <location>
        <begin position="221"/>
        <end position="240"/>
    </location>
</feature>
<evidence type="ECO:0000256" key="3">
    <source>
        <dbReference type="SAM" id="SignalP"/>
    </source>
</evidence>
<name>A0AAN6YVZ3_9PEZI</name>
<evidence type="ECO:0000313" key="6">
    <source>
        <dbReference type="Proteomes" id="UP001302812"/>
    </source>
</evidence>
<keyword evidence="2" id="KW-0812">Transmembrane</keyword>
<evidence type="ECO:0000256" key="1">
    <source>
        <dbReference type="SAM" id="MobiDB-lite"/>
    </source>
</evidence>
<reference evidence="5" key="2">
    <citation type="submission" date="2023-05" db="EMBL/GenBank/DDBJ databases">
        <authorList>
            <consortium name="Lawrence Berkeley National Laboratory"/>
            <person name="Steindorff A."/>
            <person name="Hensen N."/>
            <person name="Bonometti L."/>
            <person name="Westerberg I."/>
            <person name="Brannstrom I.O."/>
            <person name="Guillou S."/>
            <person name="Cros-Aarteil S."/>
            <person name="Calhoun S."/>
            <person name="Haridas S."/>
            <person name="Kuo A."/>
            <person name="Mondo S."/>
            <person name="Pangilinan J."/>
            <person name="Riley R."/>
            <person name="Labutti K."/>
            <person name="Andreopoulos B."/>
            <person name="Lipzen A."/>
            <person name="Chen C."/>
            <person name="Yanf M."/>
            <person name="Daum C."/>
            <person name="Ng V."/>
            <person name="Clum A."/>
            <person name="Ohm R."/>
            <person name="Martin F."/>
            <person name="Silar P."/>
            <person name="Natvig D."/>
            <person name="Lalanne C."/>
            <person name="Gautier V."/>
            <person name="Ament-Velasquez S.L."/>
            <person name="Kruys A."/>
            <person name="Hutchinson M.I."/>
            <person name="Powell A.J."/>
            <person name="Barry K."/>
            <person name="Miller A.N."/>
            <person name="Grigoriev I.V."/>
            <person name="Debuchy R."/>
            <person name="Gladieux P."/>
            <person name="Thoren M.H."/>
            <person name="Johannesson H."/>
        </authorList>
    </citation>
    <scope>NUCLEOTIDE SEQUENCE</scope>
    <source>
        <strain evidence="5">CBS 508.74</strain>
    </source>
</reference>
<feature type="domain" description="Vacuolar sorting protein Vps3844 C-terminal" evidence="4">
    <location>
        <begin position="282"/>
        <end position="389"/>
    </location>
</feature>
<evidence type="ECO:0000259" key="4">
    <source>
        <dbReference type="Pfam" id="PF12955"/>
    </source>
</evidence>
<keyword evidence="6" id="KW-1185">Reference proteome</keyword>
<feature type="signal peptide" evidence="3">
    <location>
        <begin position="1"/>
        <end position="18"/>
    </location>
</feature>
<dbReference type="InterPro" id="IPR053065">
    <property type="entry name" value="Archenteron_Induction-Rel"/>
</dbReference>
<dbReference type="InterPro" id="IPR024382">
    <property type="entry name" value="Vps3844_C"/>
</dbReference>
<dbReference type="Pfam" id="PF12955">
    <property type="entry name" value="Vps3844_C"/>
    <property type="match status" value="1"/>
</dbReference>
<comment type="caution">
    <text evidence="5">The sequence shown here is derived from an EMBL/GenBank/DDBJ whole genome shotgun (WGS) entry which is preliminary data.</text>
</comment>
<feature type="chain" id="PRO_5043033311" description="Vacuolar sorting protein Vps3844 C-terminal domain-containing protein" evidence="3">
    <location>
        <begin position="19"/>
        <end position="395"/>
    </location>
</feature>
<dbReference type="Proteomes" id="UP001302812">
    <property type="component" value="Unassembled WGS sequence"/>
</dbReference>
<evidence type="ECO:0000256" key="2">
    <source>
        <dbReference type="SAM" id="Phobius"/>
    </source>
</evidence>
<keyword evidence="2" id="KW-0472">Membrane</keyword>
<dbReference type="GO" id="GO:0005783">
    <property type="term" value="C:endoplasmic reticulum"/>
    <property type="evidence" value="ECO:0007669"/>
    <property type="project" value="TreeGrafter"/>
</dbReference>
<reference evidence="5" key="1">
    <citation type="journal article" date="2023" name="Mol. Phylogenet. Evol.">
        <title>Genome-scale phylogeny and comparative genomics of the fungal order Sordariales.</title>
        <authorList>
            <person name="Hensen N."/>
            <person name="Bonometti L."/>
            <person name="Westerberg I."/>
            <person name="Brannstrom I.O."/>
            <person name="Guillou S."/>
            <person name="Cros-Aarteil S."/>
            <person name="Calhoun S."/>
            <person name="Haridas S."/>
            <person name="Kuo A."/>
            <person name="Mondo S."/>
            <person name="Pangilinan J."/>
            <person name="Riley R."/>
            <person name="LaButti K."/>
            <person name="Andreopoulos B."/>
            <person name="Lipzen A."/>
            <person name="Chen C."/>
            <person name="Yan M."/>
            <person name="Daum C."/>
            <person name="Ng V."/>
            <person name="Clum A."/>
            <person name="Steindorff A."/>
            <person name="Ohm R.A."/>
            <person name="Martin F."/>
            <person name="Silar P."/>
            <person name="Natvig D.O."/>
            <person name="Lalanne C."/>
            <person name="Gautier V."/>
            <person name="Ament-Velasquez S.L."/>
            <person name="Kruys A."/>
            <person name="Hutchinson M.I."/>
            <person name="Powell A.J."/>
            <person name="Barry K."/>
            <person name="Miller A.N."/>
            <person name="Grigoriev I.V."/>
            <person name="Debuchy R."/>
            <person name="Gladieux P."/>
            <person name="Hiltunen Thoren M."/>
            <person name="Johannesson H."/>
        </authorList>
    </citation>
    <scope>NUCLEOTIDE SEQUENCE</scope>
    <source>
        <strain evidence="5">CBS 508.74</strain>
    </source>
</reference>
<evidence type="ECO:0000313" key="5">
    <source>
        <dbReference type="EMBL" id="KAK4116091.1"/>
    </source>
</evidence>
<accession>A0AAN6YVZ3</accession>
<dbReference type="RefSeq" id="XP_064673661.1">
    <property type="nucleotide sequence ID" value="XM_064812515.1"/>
</dbReference>
<keyword evidence="2" id="KW-1133">Transmembrane helix</keyword>
<dbReference type="EMBL" id="MU853333">
    <property type="protein sequence ID" value="KAK4116091.1"/>
    <property type="molecule type" value="Genomic_DNA"/>
</dbReference>
<dbReference type="AlphaFoldDB" id="A0AAN6YVZ3"/>
<protein>
    <recommendedName>
        <fullName evidence="4">Vacuolar sorting protein Vps3844 C-terminal domain-containing protein</fullName>
    </recommendedName>
</protein>
<dbReference type="PANTHER" id="PTHR36853">
    <property type="entry name" value="EXPRESSED PROTEIN"/>
    <property type="match status" value="1"/>
</dbReference>